<reference evidence="3 4" key="1">
    <citation type="submission" date="2020-07" db="EMBL/GenBank/DDBJ databases">
        <title>Sequencing the genomes of 1000 actinobacteria strains.</title>
        <authorList>
            <person name="Klenk H.-P."/>
        </authorList>
    </citation>
    <scope>NUCLEOTIDE SEQUENCE [LARGE SCALE GENOMIC DNA]</scope>
    <source>
        <strain evidence="3 4">DSM 27576</strain>
    </source>
</reference>
<feature type="transmembrane region" description="Helical" evidence="2">
    <location>
        <begin position="177"/>
        <end position="199"/>
    </location>
</feature>
<dbReference type="RefSeq" id="WP_167046106.1">
    <property type="nucleotide sequence ID" value="NZ_JAAOZB010000001.1"/>
</dbReference>
<feature type="region of interest" description="Disordered" evidence="1">
    <location>
        <begin position="88"/>
        <end position="130"/>
    </location>
</feature>
<dbReference type="AlphaFoldDB" id="A0A7W3JQ27"/>
<feature type="region of interest" description="Disordered" evidence="1">
    <location>
        <begin position="1"/>
        <end position="60"/>
    </location>
</feature>
<dbReference type="Proteomes" id="UP000526083">
    <property type="component" value="Unassembled WGS sequence"/>
</dbReference>
<keyword evidence="4" id="KW-1185">Reference proteome</keyword>
<gene>
    <name evidence="3" type="ORF">FHX48_001999</name>
</gene>
<feature type="compositionally biased region" description="Basic and acidic residues" evidence="1">
    <location>
        <begin position="11"/>
        <end position="20"/>
    </location>
</feature>
<feature type="compositionally biased region" description="Low complexity" evidence="1">
    <location>
        <begin position="1"/>
        <end position="10"/>
    </location>
</feature>
<protein>
    <submittedName>
        <fullName evidence="3">Uncharacterized protein</fullName>
    </submittedName>
</protein>
<name>A0A7W3JQ27_9MICO</name>
<organism evidence="3 4">
    <name type="scientific">Microbacterium halimionae</name>
    <dbReference type="NCBI Taxonomy" id="1526413"/>
    <lineage>
        <taxon>Bacteria</taxon>
        <taxon>Bacillati</taxon>
        <taxon>Actinomycetota</taxon>
        <taxon>Actinomycetes</taxon>
        <taxon>Micrococcales</taxon>
        <taxon>Microbacteriaceae</taxon>
        <taxon>Microbacterium</taxon>
    </lineage>
</organism>
<sequence>MTTRDSASASDSDRHEKLDDGLDDTVLGARRSRMEAQDRDDDTFVSARKPVPDADIDPDDVTVIAARRSGVDDDHATDDETFIASRKARTDTDTDTDDDTFVAARGEGDRSKRSVRAAETTVAPEAGASSSAREIYRPRAAAPAMVVRAAPAPTMPQASVSGIGALRQARRRARRRAIAVAVGASILIVAVIVLIVALVV</sequence>
<keyword evidence="2" id="KW-1133">Transmembrane helix</keyword>
<keyword evidence="2" id="KW-0472">Membrane</keyword>
<evidence type="ECO:0000256" key="1">
    <source>
        <dbReference type="SAM" id="MobiDB-lite"/>
    </source>
</evidence>
<proteinExistence type="predicted"/>
<comment type="caution">
    <text evidence="3">The sequence shown here is derived from an EMBL/GenBank/DDBJ whole genome shotgun (WGS) entry which is preliminary data.</text>
</comment>
<evidence type="ECO:0000313" key="4">
    <source>
        <dbReference type="Proteomes" id="UP000526083"/>
    </source>
</evidence>
<dbReference type="EMBL" id="JACGWY010000003">
    <property type="protein sequence ID" value="MBA8816906.1"/>
    <property type="molecule type" value="Genomic_DNA"/>
</dbReference>
<evidence type="ECO:0000313" key="3">
    <source>
        <dbReference type="EMBL" id="MBA8816906.1"/>
    </source>
</evidence>
<keyword evidence="2" id="KW-0812">Transmembrane</keyword>
<evidence type="ECO:0000256" key="2">
    <source>
        <dbReference type="SAM" id="Phobius"/>
    </source>
</evidence>
<accession>A0A7W3JQ27</accession>